<name>F2AP45_RHOBT</name>
<evidence type="ECO:0000313" key="2">
    <source>
        <dbReference type="Proteomes" id="UP000006222"/>
    </source>
</evidence>
<reference evidence="1 2" key="1">
    <citation type="journal article" date="2013" name="Mar. Genomics">
        <title>Expression of sulfatases in Rhodopirellula baltica and the diversity of sulfatases in the genus Rhodopirellula.</title>
        <authorList>
            <person name="Wegner C.E."/>
            <person name="Richter-Heitmann T."/>
            <person name="Klindworth A."/>
            <person name="Klockow C."/>
            <person name="Richter M."/>
            <person name="Achstetter T."/>
            <person name="Glockner F.O."/>
            <person name="Harder J."/>
        </authorList>
    </citation>
    <scope>NUCLEOTIDE SEQUENCE [LARGE SCALE GENOMIC DNA]</scope>
    <source>
        <strain evidence="1 2">WH47</strain>
    </source>
</reference>
<gene>
    <name evidence="1" type="ORF">RBWH47_01371</name>
</gene>
<comment type="caution">
    <text evidence="1">The sequence shown here is derived from an EMBL/GenBank/DDBJ whole genome shotgun (WGS) entry which is preliminary data.</text>
</comment>
<protein>
    <submittedName>
        <fullName evidence="1">Uncharacterized protein</fullName>
    </submittedName>
</protein>
<proteinExistence type="predicted"/>
<evidence type="ECO:0000313" key="1">
    <source>
        <dbReference type="EMBL" id="EGF28547.1"/>
    </source>
</evidence>
<dbReference type="Proteomes" id="UP000006222">
    <property type="component" value="Unassembled WGS sequence"/>
</dbReference>
<accession>F2AP45</accession>
<dbReference type="AlphaFoldDB" id="F2AP45"/>
<organism evidence="1 2">
    <name type="scientific">Rhodopirellula baltica WH47</name>
    <dbReference type="NCBI Taxonomy" id="991778"/>
    <lineage>
        <taxon>Bacteria</taxon>
        <taxon>Pseudomonadati</taxon>
        <taxon>Planctomycetota</taxon>
        <taxon>Planctomycetia</taxon>
        <taxon>Pirellulales</taxon>
        <taxon>Pirellulaceae</taxon>
        <taxon>Rhodopirellula</taxon>
    </lineage>
</organism>
<dbReference type="EMBL" id="AFAR01000079">
    <property type="protein sequence ID" value="EGF28547.1"/>
    <property type="molecule type" value="Genomic_DNA"/>
</dbReference>
<sequence>MYRDGGSLPNRMTRVGLSACHVPSDTSQFPQKPAIAAVPNQFAKLKSSPQTARFAQPTDFRRSISTACDSYSKSRH</sequence>